<evidence type="ECO:0000256" key="2">
    <source>
        <dbReference type="ARBA" id="ARBA00008187"/>
    </source>
</evidence>
<feature type="domain" description="DNA replication complex GINS protein SLD5 C-terminal" evidence="8">
    <location>
        <begin position="162"/>
        <end position="214"/>
    </location>
</feature>
<evidence type="ECO:0000256" key="3">
    <source>
        <dbReference type="ARBA" id="ARBA00014804"/>
    </source>
</evidence>
<gene>
    <name evidence="9" type="ORF">HAND00432_LOCUS1814</name>
</gene>
<dbReference type="AlphaFoldDB" id="A0A7S1DHH6"/>
<dbReference type="CDD" id="cd11711">
    <property type="entry name" value="GINS_A_Sld5"/>
    <property type="match status" value="1"/>
</dbReference>
<keyword evidence="4 6" id="KW-0235">DNA replication</keyword>
<dbReference type="Gene3D" id="1.20.58.1030">
    <property type="match status" value="1"/>
</dbReference>
<dbReference type="InterPro" id="IPR008591">
    <property type="entry name" value="GINS_Sld5"/>
</dbReference>
<comment type="similarity">
    <text evidence="2 6">Belongs to the GINS4/SLD5 family.</text>
</comment>
<sequence>MADNQQDLGLPGEEQEAYDELERFKRVWRNEKCAPVLLPHEKDLLEKVRQYVREQEEFLEEEAEKHQRIDATKALMLNMLRMDVERCNYLVRSYLRTRLLKIQKLYQSLLTDDQRYNLMSREEQRFCRSYADLVGKHFHSCVLDRLPENLRGMANEEMIAQPPLDDHVFVSVLEDIPDPVHIESEAVEMKKDETFVIRFRHIEQLVTDQKIQLV</sequence>
<evidence type="ECO:0000256" key="1">
    <source>
        <dbReference type="ARBA" id="ARBA00004123"/>
    </source>
</evidence>
<evidence type="ECO:0000256" key="5">
    <source>
        <dbReference type="ARBA" id="ARBA00023242"/>
    </source>
</evidence>
<evidence type="ECO:0000313" key="9">
    <source>
        <dbReference type="EMBL" id="CAD8947296.1"/>
    </source>
</evidence>
<accession>A0A7S1DHH6</accession>
<proteinExistence type="inferred from homology"/>
<dbReference type="InterPro" id="IPR031633">
    <property type="entry name" value="SLD5_C"/>
</dbReference>
<dbReference type="CDD" id="cd21692">
    <property type="entry name" value="GINS_B_Sld5"/>
    <property type="match status" value="1"/>
</dbReference>
<evidence type="ECO:0000256" key="4">
    <source>
        <dbReference type="ARBA" id="ARBA00022705"/>
    </source>
</evidence>
<organism evidence="9">
    <name type="scientific">Hemiselmis andersenii</name>
    <name type="common">Cryptophyte alga</name>
    <dbReference type="NCBI Taxonomy" id="464988"/>
    <lineage>
        <taxon>Eukaryota</taxon>
        <taxon>Cryptophyceae</taxon>
        <taxon>Cryptomonadales</taxon>
        <taxon>Hemiselmidaceae</taxon>
        <taxon>Hemiselmis</taxon>
    </lineage>
</organism>
<dbReference type="PANTHER" id="PTHR21206">
    <property type="entry name" value="SLD5 PROTEIN"/>
    <property type="match status" value="1"/>
</dbReference>
<dbReference type="GO" id="GO:0006261">
    <property type="term" value="P:DNA-templated DNA replication"/>
    <property type="evidence" value="ECO:0007669"/>
    <property type="project" value="InterPro"/>
</dbReference>
<reference evidence="9" key="1">
    <citation type="submission" date="2021-01" db="EMBL/GenBank/DDBJ databases">
        <authorList>
            <person name="Corre E."/>
            <person name="Pelletier E."/>
            <person name="Niang G."/>
            <person name="Scheremetjew M."/>
            <person name="Finn R."/>
            <person name="Kale V."/>
            <person name="Holt S."/>
            <person name="Cochrane G."/>
            <person name="Meng A."/>
            <person name="Brown T."/>
            <person name="Cohen L."/>
        </authorList>
    </citation>
    <scope>NUCLEOTIDE SEQUENCE</scope>
    <source>
        <strain evidence="9">CCMP644</strain>
    </source>
</reference>
<feature type="domain" description="GINS subunit" evidence="7">
    <location>
        <begin position="52"/>
        <end position="139"/>
    </location>
</feature>
<dbReference type="SUPFAM" id="SSF158573">
    <property type="entry name" value="GINS helical bundle-like"/>
    <property type="match status" value="1"/>
</dbReference>
<name>A0A7S1DHH6_HEMAN</name>
<keyword evidence="5 6" id="KW-0539">Nucleus</keyword>
<evidence type="ECO:0000259" key="8">
    <source>
        <dbReference type="Pfam" id="PF16922"/>
    </source>
</evidence>
<dbReference type="Pfam" id="PF05916">
    <property type="entry name" value="Sld5"/>
    <property type="match status" value="1"/>
</dbReference>
<dbReference type="InterPro" id="IPR036224">
    <property type="entry name" value="GINS_bundle-like_dom_sf"/>
</dbReference>
<protein>
    <recommendedName>
        <fullName evidence="3 6">DNA replication complex GINS protein SLD5</fullName>
    </recommendedName>
</protein>
<dbReference type="PIRSF" id="PIRSF007764">
    <property type="entry name" value="Sld5"/>
    <property type="match status" value="1"/>
</dbReference>
<dbReference type="GO" id="GO:0000811">
    <property type="term" value="C:GINS complex"/>
    <property type="evidence" value="ECO:0007669"/>
    <property type="project" value="UniProtKB-UniRule"/>
</dbReference>
<dbReference type="InterPro" id="IPR021151">
    <property type="entry name" value="GINS_A"/>
</dbReference>
<comment type="function">
    <text evidence="6">The GINS complex plays an essential role in the initiation of DNA replication.</text>
</comment>
<dbReference type="SUPFAM" id="SSF160059">
    <property type="entry name" value="PriA/YqbF domain"/>
    <property type="match status" value="1"/>
</dbReference>
<dbReference type="PANTHER" id="PTHR21206:SF0">
    <property type="entry name" value="DNA REPLICATION COMPLEX GINS PROTEIN SLD5"/>
    <property type="match status" value="1"/>
</dbReference>
<dbReference type="InterPro" id="IPR038749">
    <property type="entry name" value="Sld5_GINS_A"/>
</dbReference>
<evidence type="ECO:0000259" key="7">
    <source>
        <dbReference type="Pfam" id="PF05916"/>
    </source>
</evidence>
<comment type="subcellular location">
    <subcellularLocation>
        <location evidence="1 6">Nucleus</location>
    </subcellularLocation>
</comment>
<evidence type="ECO:0000256" key="6">
    <source>
        <dbReference type="PIRNR" id="PIRNR007764"/>
    </source>
</evidence>
<dbReference type="GO" id="GO:0000727">
    <property type="term" value="P:double-strand break repair via break-induced replication"/>
    <property type="evidence" value="ECO:0007669"/>
    <property type="project" value="TreeGrafter"/>
</dbReference>
<dbReference type="EMBL" id="HBFX01002930">
    <property type="protein sequence ID" value="CAD8947296.1"/>
    <property type="molecule type" value="Transcribed_RNA"/>
</dbReference>
<dbReference type="Pfam" id="PF16922">
    <property type="entry name" value="SLD5_C"/>
    <property type="match status" value="1"/>
</dbReference>